<proteinExistence type="predicted"/>
<organism evidence="4 5">
    <name type="scientific">Agrocybe chaxingu</name>
    <dbReference type="NCBI Taxonomy" id="84603"/>
    <lineage>
        <taxon>Eukaryota</taxon>
        <taxon>Fungi</taxon>
        <taxon>Dikarya</taxon>
        <taxon>Basidiomycota</taxon>
        <taxon>Agaricomycotina</taxon>
        <taxon>Agaricomycetes</taxon>
        <taxon>Agaricomycetidae</taxon>
        <taxon>Agaricales</taxon>
        <taxon>Agaricineae</taxon>
        <taxon>Strophariaceae</taxon>
        <taxon>Agrocybe</taxon>
    </lineage>
</organism>
<keyword evidence="5" id="KW-1185">Reference proteome</keyword>
<evidence type="ECO:0000256" key="1">
    <source>
        <dbReference type="SAM" id="MobiDB-lite"/>
    </source>
</evidence>
<dbReference type="Pfam" id="PF20151">
    <property type="entry name" value="DUF6533"/>
    <property type="match status" value="1"/>
</dbReference>
<feature type="transmembrane region" description="Helical" evidence="2">
    <location>
        <begin position="147"/>
        <end position="170"/>
    </location>
</feature>
<name>A0A9W8MVU4_9AGAR</name>
<feature type="compositionally biased region" description="Basic and acidic residues" evidence="1">
    <location>
        <begin position="298"/>
        <end position="308"/>
    </location>
</feature>
<sequence>MSSPLEVQNKATILTTSCPASHPHGASAFLYYDYAITWPREVQHIWMHKFSLLTILYFACRYAMVPNVIYILALAEQLLMMRTFMLWGLCANDNILTPNYRIAIVVIMDISLRPYLHALGGLLLFCMNWTVVWGLRTYAVSNRNTAILVIFGILGTCYIGLAILHVPYVACDGHRGTPPSVTVLTICNVVLQYAAPDLGTSLRHMSFIKRLLNAHTLPLSGLMTARFLLHLRVWNHRQSTNTFPETPSAVLFKNMGIDVQTGCSARASYIMCSIADEFGEDPVAQARQRAVSADDVEDAGRAERHSEV</sequence>
<evidence type="ECO:0000313" key="4">
    <source>
        <dbReference type="EMBL" id="KAJ3509480.1"/>
    </source>
</evidence>
<feature type="transmembrane region" description="Helical" evidence="2">
    <location>
        <begin position="115"/>
        <end position="135"/>
    </location>
</feature>
<dbReference type="EMBL" id="JANKHO010000473">
    <property type="protein sequence ID" value="KAJ3509480.1"/>
    <property type="molecule type" value="Genomic_DNA"/>
</dbReference>
<accession>A0A9W8MVU4</accession>
<reference evidence="4" key="1">
    <citation type="submission" date="2022-07" db="EMBL/GenBank/DDBJ databases">
        <title>Genome Sequence of Agrocybe chaxingu.</title>
        <authorList>
            <person name="Buettner E."/>
        </authorList>
    </citation>
    <scope>NUCLEOTIDE SEQUENCE</scope>
    <source>
        <strain evidence="4">MP-N11</strain>
    </source>
</reference>
<evidence type="ECO:0000313" key="5">
    <source>
        <dbReference type="Proteomes" id="UP001148786"/>
    </source>
</evidence>
<comment type="caution">
    <text evidence="4">The sequence shown here is derived from an EMBL/GenBank/DDBJ whole genome shotgun (WGS) entry which is preliminary data.</text>
</comment>
<protein>
    <recommendedName>
        <fullName evidence="3">DUF6533 domain-containing protein</fullName>
    </recommendedName>
</protein>
<keyword evidence="2" id="KW-0472">Membrane</keyword>
<dbReference type="Proteomes" id="UP001148786">
    <property type="component" value="Unassembled WGS sequence"/>
</dbReference>
<dbReference type="AlphaFoldDB" id="A0A9W8MVU4"/>
<keyword evidence="2" id="KW-0812">Transmembrane</keyword>
<feature type="domain" description="DUF6533" evidence="3">
    <location>
        <begin position="26"/>
        <end position="65"/>
    </location>
</feature>
<dbReference type="OrthoDB" id="3242409at2759"/>
<evidence type="ECO:0000259" key="3">
    <source>
        <dbReference type="Pfam" id="PF20151"/>
    </source>
</evidence>
<feature type="region of interest" description="Disordered" evidence="1">
    <location>
        <begin position="286"/>
        <end position="308"/>
    </location>
</feature>
<gene>
    <name evidence="4" type="ORF">NLJ89_g5203</name>
</gene>
<evidence type="ECO:0000256" key="2">
    <source>
        <dbReference type="SAM" id="Phobius"/>
    </source>
</evidence>
<dbReference type="InterPro" id="IPR045340">
    <property type="entry name" value="DUF6533"/>
</dbReference>
<keyword evidence="2" id="KW-1133">Transmembrane helix</keyword>
<feature type="transmembrane region" description="Helical" evidence="2">
    <location>
        <begin position="50"/>
        <end position="75"/>
    </location>
</feature>